<evidence type="ECO:0000313" key="4">
    <source>
        <dbReference type="Proteomes" id="UP000005583"/>
    </source>
</evidence>
<gene>
    <name evidence="3" type="ORF">HMPREF0548_1379</name>
</gene>
<dbReference type="eggNOG" id="COG4633">
    <property type="taxonomic scope" value="Bacteria"/>
</dbReference>
<protein>
    <recommendedName>
        <fullName evidence="2">EfeO-type cupredoxin-like domain-containing protein</fullName>
    </recommendedName>
</protein>
<evidence type="ECO:0000259" key="2">
    <source>
        <dbReference type="Pfam" id="PF13473"/>
    </source>
</evidence>
<accession>C2ENY3</accession>
<dbReference type="Gene3D" id="2.60.40.420">
    <property type="entry name" value="Cupredoxins - blue copper proteins"/>
    <property type="match status" value="1"/>
</dbReference>
<proteinExistence type="predicted"/>
<reference evidence="3 4" key="1">
    <citation type="submission" date="2009-01" db="EMBL/GenBank/DDBJ databases">
        <authorList>
            <person name="Qin X."/>
            <person name="Bachman B."/>
            <person name="Battles P."/>
            <person name="Bell A."/>
            <person name="Bess C."/>
            <person name="Bickham C."/>
            <person name="Chaboub L."/>
            <person name="Chen D."/>
            <person name="Coyle M."/>
            <person name="Deiros D.R."/>
            <person name="Dinh H."/>
            <person name="Forbes L."/>
            <person name="Fowler G."/>
            <person name="Francisco L."/>
            <person name="Fu Q."/>
            <person name="Gubbala S."/>
            <person name="Hale W."/>
            <person name="Han Y."/>
            <person name="Hemphill L."/>
            <person name="Highlander S.K."/>
            <person name="Hirani K."/>
            <person name="Hogues M."/>
            <person name="Jackson L."/>
            <person name="Jakkamsetti A."/>
            <person name="Javaid M."/>
            <person name="Jiang H."/>
            <person name="Korchina V."/>
            <person name="Kovar C."/>
            <person name="Lara F."/>
            <person name="Lee S."/>
            <person name="Mata R."/>
            <person name="Mathew T."/>
            <person name="Moen C."/>
            <person name="Morales K."/>
            <person name="Munidasa M."/>
            <person name="Nazareth L."/>
            <person name="Ngo R."/>
            <person name="Nguyen L."/>
            <person name="Okwuonu G."/>
            <person name="Ongeri F."/>
            <person name="Patil S."/>
            <person name="Petrosino J."/>
            <person name="Pham C."/>
            <person name="Pham P."/>
            <person name="Pu L.-L."/>
            <person name="Puazo M."/>
            <person name="Raj R."/>
            <person name="Reid J."/>
            <person name="Rouhana J."/>
            <person name="Saada N."/>
            <person name="Shang Y."/>
            <person name="Simmons D."/>
            <person name="Thornton R."/>
            <person name="Warren J."/>
            <person name="Weissenberger G."/>
            <person name="Zhang J."/>
            <person name="Zhang L."/>
            <person name="Zhou C."/>
            <person name="Zhu D."/>
            <person name="Muzny D."/>
            <person name="Worley K."/>
            <person name="Gibbs R."/>
        </authorList>
    </citation>
    <scope>NUCLEOTIDE SEQUENCE [LARGE SCALE GENOMIC DNA]</scope>
    <source>
        <strain evidence="3 4">DSM 16047</strain>
    </source>
</reference>
<keyword evidence="4" id="KW-1185">Reference proteome</keyword>
<feature type="transmembrane region" description="Helical" evidence="1">
    <location>
        <begin position="12"/>
        <end position="30"/>
    </location>
</feature>
<keyword evidence="1" id="KW-1133">Transmembrane helix</keyword>
<dbReference type="AlphaFoldDB" id="C2ENY3"/>
<name>C2ENY3_9LACO</name>
<dbReference type="InterPro" id="IPR008972">
    <property type="entry name" value="Cupredoxin"/>
</dbReference>
<dbReference type="Proteomes" id="UP000005583">
    <property type="component" value="Unassembled WGS sequence"/>
</dbReference>
<comment type="caution">
    <text evidence="3">The sequence shown here is derived from an EMBL/GenBank/DDBJ whole genome shotgun (WGS) entry which is preliminary data.</text>
</comment>
<dbReference type="HOGENOM" id="CLU_131523_0_0_9"/>
<evidence type="ECO:0000256" key="1">
    <source>
        <dbReference type="SAM" id="Phobius"/>
    </source>
</evidence>
<dbReference type="InterPro" id="IPR028096">
    <property type="entry name" value="EfeO_Cupredoxin"/>
</dbReference>
<dbReference type="STRING" id="525365.HMPREF0548_1379"/>
<dbReference type="SUPFAM" id="SSF49503">
    <property type="entry name" value="Cupredoxins"/>
    <property type="match status" value="1"/>
</dbReference>
<dbReference type="EMBL" id="ACGU01000064">
    <property type="protein sequence ID" value="EEJ71766.1"/>
    <property type="molecule type" value="Genomic_DNA"/>
</dbReference>
<feature type="domain" description="EfeO-type cupredoxin-like" evidence="2">
    <location>
        <begin position="22"/>
        <end position="130"/>
    </location>
</feature>
<evidence type="ECO:0000313" key="3">
    <source>
        <dbReference type="EMBL" id="EEJ71766.1"/>
    </source>
</evidence>
<keyword evidence="1" id="KW-0472">Membrane</keyword>
<organism evidence="3 4">
    <name type="scientific">Lactobacillus ultunensis DSM 16047</name>
    <dbReference type="NCBI Taxonomy" id="525365"/>
    <lineage>
        <taxon>Bacteria</taxon>
        <taxon>Bacillati</taxon>
        <taxon>Bacillota</taxon>
        <taxon>Bacilli</taxon>
        <taxon>Lactobacillales</taxon>
        <taxon>Lactobacillaceae</taxon>
        <taxon>Lactobacillus</taxon>
    </lineage>
</organism>
<dbReference type="Pfam" id="PF13473">
    <property type="entry name" value="Cupredoxin_1"/>
    <property type="match status" value="1"/>
</dbReference>
<sequence>MLGGTKMGISQIITLVVAVLLIGFIVWWFFGKHKEAIGTANIDQGTQEANIVVKGGYSPSTVVLKQGVPAKVNFDMKDSTACLSHVVFEQLGVNKDLTKQKITTIDIPTDKKGTYNFACGMDMFHGKVVVK</sequence>
<keyword evidence="1" id="KW-0812">Transmembrane</keyword>